<keyword evidence="2" id="KW-0472">Membrane</keyword>
<organism evidence="3 4">
    <name type="scientific">Pseudovirgaria hyperparasitica</name>
    <dbReference type="NCBI Taxonomy" id="470096"/>
    <lineage>
        <taxon>Eukaryota</taxon>
        <taxon>Fungi</taxon>
        <taxon>Dikarya</taxon>
        <taxon>Ascomycota</taxon>
        <taxon>Pezizomycotina</taxon>
        <taxon>Dothideomycetes</taxon>
        <taxon>Dothideomycetes incertae sedis</taxon>
        <taxon>Acrospermales</taxon>
        <taxon>Acrospermaceae</taxon>
        <taxon>Pseudovirgaria</taxon>
    </lineage>
</organism>
<dbReference type="Proteomes" id="UP000799437">
    <property type="component" value="Unassembled WGS sequence"/>
</dbReference>
<dbReference type="EMBL" id="ML996566">
    <property type="protein sequence ID" value="KAF2762083.1"/>
    <property type="molecule type" value="Genomic_DNA"/>
</dbReference>
<keyword evidence="4" id="KW-1185">Reference proteome</keyword>
<evidence type="ECO:0000313" key="3">
    <source>
        <dbReference type="EMBL" id="KAF2762083.1"/>
    </source>
</evidence>
<feature type="compositionally biased region" description="Basic and acidic residues" evidence="1">
    <location>
        <begin position="96"/>
        <end position="110"/>
    </location>
</feature>
<gene>
    <name evidence="3" type="ORF">EJ05DRAFT_496956</name>
</gene>
<dbReference type="RefSeq" id="XP_033604534.1">
    <property type="nucleotide sequence ID" value="XM_033746472.1"/>
</dbReference>
<evidence type="ECO:0000313" key="4">
    <source>
        <dbReference type="Proteomes" id="UP000799437"/>
    </source>
</evidence>
<reference evidence="3" key="1">
    <citation type="journal article" date="2020" name="Stud. Mycol.">
        <title>101 Dothideomycetes genomes: a test case for predicting lifestyles and emergence of pathogens.</title>
        <authorList>
            <person name="Haridas S."/>
            <person name="Albert R."/>
            <person name="Binder M."/>
            <person name="Bloem J."/>
            <person name="Labutti K."/>
            <person name="Salamov A."/>
            <person name="Andreopoulos B."/>
            <person name="Baker S."/>
            <person name="Barry K."/>
            <person name="Bills G."/>
            <person name="Bluhm B."/>
            <person name="Cannon C."/>
            <person name="Castanera R."/>
            <person name="Culley D."/>
            <person name="Daum C."/>
            <person name="Ezra D."/>
            <person name="Gonzalez J."/>
            <person name="Henrissat B."/>
            <person name="Kuo A."/>
            <person name="Liang C."/>
            <person name="Lipzen A."/>
            <person name="Lutzoni F."/>
            <person name="Magnuson J."/>
            <person name="Mondo S."/>
            <person name="Nolan M."/>
            <person name="Ohm R."/>
            <person name="Pangilinan J."/>
            <person name="Park H.-J."/>
            <person name="Ramirez L."/>
            <person name="Alfaro M."/>
            <person name="Sun H."/>
            <person name="Tritt A."/>
            <person name="Yoshinaga Y."/>
            <person name="Zwiers L.-H."/>
            <person name="Turgeon B."/>
            <person name="Goodwin S."/>
            <person name="Spatafora J."/>
            <person name="Crous P."/>
            <person name="Grigoriev I."/>
        </authorList>
    </citation>
    <scope>NUCLEOTIDE SEQUENCE</scope>
    <source>
        <strain evidence="3">CBS 121739</strain>
    </source>
</reference>
<dbReference type="Pfam" id="PF23670">
    <property type="entry name" value="PIGBOS1"/>
    <property type="match status" value="1"/>
</dbReference>
<evidence type="ECO:0000256" key="2">
    <source>
        <dbReference type="SAM" id="Phobius"/>
    </source>
</evidence>
<feature type="region of interest" description="Disordered" evidence="1">
    <location>
        <begin position="34"/>
        <end position="64"/>
    </location>
</feature>
<sequence>MSSTRGLVQFVIVAFIGAATGTAIFKPAFEEQQKRKFDRVEGTQASVSVPADGSKTPLSPQQYPIADTEYRASKSTVQSNPPSLWNALGGWAWSDQGREESRKVREHKEQILPPSQVSMGDANGNRDQ</sequence>
<dbReference type="AlphaFoldDB" id="A0A6A6WH05"/>
<accession>A0A6A6WH05</accession>
<dbReference type="InterPro" id="IPR057394">
    <property type="entry name" value="PIGBOS1"/>
</dbReference>
<dbReference type="GeneID" id="54487526"/>
<keyword evidence="2" id="KW-1133">Transmembrane helix</keyword>
<protein>
    <submittedName>
        <fullName evidence="3">Uncharacterized protein</fullName>
    </submittedName>
</protein>
<evidence type="ECO:0000256" key="1">
    <source>
        <dbReference type="SAM" id="MobiDB-lite"/>
    </source>
</evidence>
<feature type="region of interest" description="Disordered" evidence="1">
    <location>
        <begin position="96"/>
        <end position="128"/>
    </location>
</feature>
<proteinExistence type="predicted"/>
<name>A0A6A6WH05_9PEZI</name>
<keyword evidence="2" id="KW-0812">Transmembrane</keyword>
<feature type="transmembrane region" description="Helical" evidence="2">
    <location>
        <begin position="6"/>
        <end position="29"/>
    </location>
</feature>